<evidence type="ECO:0000256" key="2">
    <source>
        <dbReference type="SAM" id="MobiDB-lite"/>
    </source>
</evidence>
<dbReference type="InterPro" id="IPR027417">
    <property type="entry name" value="P-loop_NTPase"/>
</dbReference>
<name>A0A1X7M1A4_9BACL</name>
<dbReference type="AlphaFoldDB" id="A0A1X7M1A4"/>
<dbReference type="STRING" id="1852522.SAMN06295960_4958"/>
<evidence type="ECO:0000259" key="3">
    <source>
        <dbReference type="Pfam" id="PF00437"/>
    </source>
</evidence>
<dbReference type="PANTHER" id="PTHR30486">
    <property type="entry name" value="TWITCHING MOTILITY PROTEIN PILT"/>
    <property type="match status" value="1"/>
</dbReference>
<dbReference type="EMBL" id="FXAZ01000013">
    <property type="protein sequence ID" value="SMG59507.1"/>
    <property type="molecule type" value="Genomic_DNA"/>
</dbReference>
<dbReference type="GO" id="GO:0016887">
    <property type="term" value="F:ATP hydrolysis activity"/>
    <property type="evidence" value="ECO:0007669"/>
    <property type="project" value="InterPro"/>
</dbReference>
<dbReference type="InterPro" id="IPR050921">
    <property type="entry name" value="T4SS_GSP_E_ATPase"/>
</dbReference>
<dbReference type="InterPro" id="IPR001482">
    <property type="entry name" value="T2SS/T4SS_dom"/>
</dbReference>
<dbReference type="RefSeq" id="WP_085499116.1">
    <property type="nucleotide sequence ID" value="NZ_FXAZ01000013.1"/>
</dbReference>
<proteinExistence type="inferred from homology"/>
<evidence type="ECO:0000256" key="1">
    <source>
        <dbReference type="ARBA" id="ARBA00006611"/>
    </source>
</evidence>
<dbReference type="Pfam" id="PF00437">
    <property type="entry name" value="T2SSE"/>
    <property type="match status" value="1"/>
</dbReference>
<dbReference type="Proteomes" id="UP000193834">
    <property type="component" value="Unassembled WGS sequence"/>
</dbReference>
<dbReference type="Gene3D" id="3.40.50.300">
    <property type="entry name" value="P-loop containing nucleotide triphosphate hydrolases"/>
    <property type="match status" value="1"/>
</dbReference>
<feature type="domain" description="Bacterial type II secretion system protein E" evidence="3">
    <location>
        <begin position="106"/>
        <end position="392"/>
    </location>
</feature>
<organism evidence="4 5">
    <name type="scientific">Paenibacillus aquistagni</name>
    <dbReference type="NCBI Taxonomy" id="1852522"/>
    <lineage>
        <taxon>Bacteria</taxon>
        <taxon>Bacillati</taxon>
        <taxon>Bacillota</taxon>
        <taxon>Bacilli</taxon>
        <taxon>Bacillales</taxon>
        <taxon>Paenibacillaceae</taxon>
        <taxon>Paenibacillus</taxon>
    </lineage>
</organism>
<keyword evidence="5" id="KW-1185">Reference proteome</keyword>
<dbReference type="Gene3D" id="3.30.450.380">
    <property type="match status" value="1"/>
</dbReference>
<dbReference type="PANTHER" id="PTHR30486:SF6">
    <property type="entry name" value="TYPE IV PILUS RETRACTATION ATPASE PILT"/>
    <property type="match status" value="1"/>
</dbReference>
<protein>
    <submittedName>
        <fullName evidence="4">Pilus assembly protein CpaF</fullName>
    </submittedName>
</protein>
<gene>
    <name evidence="4" type="ORF">SAMN06295960_4958</name>
</gene>
<accession>A0A1X7M1A4</accession>
<evidence type="ECO:0000313" key="4">
    <source>
        <dbReference type="EMBL" id="SMG59507.1"/>
    </source>
</evidence>
<feature type="region of interest" description="Disordered" evidence="2">
    <location>
        <begin position="1"/>
        <end position="28"/>
    </location>
</feature>
<reference evidence="4 5" key="1">
    <citation type="submission" date="2017-04" db="EMBL/GenBank/DDBJ databases">
        <authorList>
            <person name="Afonso C.L."/>
            <person name="Miller P.J."/>
            <person name="Scott M.A."/>
            <person name="Spackman E."/>
            <person name="Goraichik I."/>
            <person name="Dimitrov K.M."/>
            <person name="Suarez D.L."/>
            <person name="Swayne D.E."/>
        </authorList>
    </citation>
    <scope>NUCLEOTIDE SEQUENCE [LARGE SCALE GENOMIC DNA]</scope>
    <source>
        <strain evidence="4 5">11</strain>
    </source>
</reference>
<evidence type="ECO:0000313" key="5">
    <source>
        <dbReference type="Proteomes" id="UP000193834"/>
    </source>
</evidence>
<dbReference type="SUPFAM" id="SSF52540">
    <property type="entry name" value="P-loop containing nucleoside triphosphate hydrolases"/>
    <property type="match status" value="1"/>
</dbReference>
<sequence>MLTRGKISDMQQKVHHQMNPSPSSENLEDLKSKYTTISFEEALELCQKYITKVTTHAFRRENDPARKREMTKAYINEFVDSQQPTVEGFHDLVSLKSALTDEITHYGPITRAMEDPSIDEIRANGPDQIFVETGGKTLRWDHHFSDREHMERIISKLIGVSKVRLTPKLPMVNARTIEGYRVNATHAEISPYSNPAFVIRKFSKKSISPKMLVENESFTSNMYRLLSLIPKADLSWITVGATGSGKTTLNEILVKEINPLSRIITIENPSEMRLIQREQDSEHGKIVNDVLQYESVSDDDDSSPATMENLLINAMRQSPHWIGPGELRTPGEFATALRAAQTGHFFFSTLHAEGDKEAIYRFLTAYLMASNEPAELALRNICSAVKFVIFQEKLADGTRKVTSISEVMGTNGLEPVINQIYRFECDDVIEELDSQGRKVIKIIGRHKRVGKLSESTQQLMLKAGIKRSRFAFFTQDPTEDEIEVYELNEYSFNR</sequence>
<comment type="similarity">
    <text evidence="1">Belongs to the GSP E family.</text>
</comment>